<proteinExistence type="inferred from homology"/>
<dbReference type="EMBL" id="LQOS01000003">
    <property type="protein sequence ID" value="ORV46097.1"/>
    <property type="molecule type" value="Genomic_DNA"/>
</dbReference>
<evidence type="ECO:0000256" key="2">
    <source>
        <dbReference type="ARBA" id="ARBA00010671"/>
    </source>
</evidence>
<feature type="domain" description="Orn/Lys/Arg decarboxylase C-terminal" evidence="8">
    <location>
        <begin position="436"/>
        <end position="495"/>
    </location>
</feature>
<evidence type="ECO:0000256" key="5">
    <source>
        <dbReference type="ARBA" id="ARBA00023239"/>
    </source>
</evidence>
<dbReference type="Gene3D" id="3.90.100.10">
    <property type="entry name" value="Orn/Lys/Arg decarboxylase, C-terminal domain"/>
    <property type="match status" value="1"/>
</dbReference>
<keyword evidence="11" id="KW-1185">Reference proteome</keyword>
<dbReference type="SUPFAM" id="SSF55904">
    <property type="entry name" value="Ornithine decarboxylase C-terminal domain"/>
    <property type="match status" value="1"/>
</dbReference>
<dbReference type="Pfam" id="PF03711">
    <property type="entry name" value="OKR_DC_1_C"/>
    <property type="match status" value="1"/>
</dbReference>
<reference evidence="9 12" key="2">
    <citation type="journal article" date="2019" name="Emerg. Microbes Infect.">
        <title>Comprehensive subspecies identification of 175 nontuberculous mycobacteria species based on 7547 genomic profiles.</title>
        <authorList>
            <person name="Matsumoto Y."/>
            <person name="Kinjo T."/>
            <person name="Motooka D."/>
            <person name="Nabeya D."/>
            <person name="Jung N."/>
            <person name="Uechi K."/>
            <person name="Horii T."/>
            <person name="Iida T."/>
            <person name="Fujita J."/>
            <person name="Nakamura S."/>
        </authorList>
    </citation>
    <scope>NUCLEOTIDE SEQUENCE [LARGE SCALE GENOMIC DNA]</scope>
    <source>
        <strain evidence="9 12">JCM 12405</strain>
    </source>
</reference>
<evidence type="ECO:0000313" key="11">
    <source>
        <dbReference type="Proteomes" id="UP000193564"/>
    </source>
</evidence>
<evidence type="ECO:0000259" key="8">
    <source>
        <dbReference type="Pfam" id="PF03711"/>
    </source>
</evidence>
<keyword evidence="4" id="KW-0663">Pyridoxal phosphate</keyword>
<dbReference type="InterPro" id="IPR015424">
    <property type="entry name" value="PyrdxlP-dep_Trfase"/>
</dbReference>
<dbReference type="InterPro" id="IPR052357">
    <property type="entry name" value="Orn_Lys_Arg_decarboxylase-I"/>
</dbReference>
<dbReference type="PANTHER" id="PTHR43277">
    <property type="entry name" value="ARGININE DECARBOXYLASE"/>
    <property type="match status" value="1"/>
</dbReference>
<comment type="cofactor">
    <cofactor evidence="1">
        <name>pyridoxal 5'-phosphate</name>
        <dbReference type="ChEBI" id="CHEBI:597326"/>
    </cofactor>
</comment>
<evidence type="ECO:0000313" key="9">
    <source>
        <dbReference type="EMBL" id="BBZ09511.1"/>
    </source>
</evidence>
<dbReference type="InterPro" id="IPR008286">
    <property type="entry name" value="Prn/Lys/Arg_de-COase_C"/>
</dbReference>
<dbReference type="PANTHER" id="PTHR43277:SF4">
    <property type="entry name" value="ARGININE DECARBOXYLASE"/>
    <property type="match status" value="1"/>
</dbReference>
<reference evidence="10 11" key="1">
    <citation type="submission" date="2016-01" db="EMBL/GenBank/DDBJ databases">
        <title>The new phylogeny of the genus Mycobacterium.</title>
        <authorList>
            <person name="Tarcisio F."/>
            <person name="Conor M."/>
            <person name="Antonella G."/>
            <person name="Elisabetta G."/>
            <person name="Giulia F.S."/>
            <person name="Sara T."/>
            <person name="Anna F."/>
            <person name="Clotilde B."/>
            <person name="Roberto B."/>
            <person name="Veronica D.S."/>
            <person name="Fabio R."/>
            <person name="Monica P."/>
            <person name="Olivier J."/>
            <person name="Enrico T."/>
            <person name="Nicola S."/>
        </authorList>
    </citation>
    <scope>NUCLEOTIDE SEQUENCE [LARGE SCALE GENOMIC DNA]</scope>
    <source>
        <strain evidence="10 11">DSM 44339</strain>
    </source>
</reference>
<evidence type="ECO:0000256" key="1">
    <source>
        <dbReference type="ARBA" id="ARBA00001933"/>
    </source>
</evidence>
<dbReference type="Proteomes" id="UP000467201">
    <property type="component" value="Chromosome"/>
</dbReference>
<evidence type="ECO:0000256" key="6">
    <source>
        <dbReference type="SAM" id="MobiDB-lite"/>
    </source>
</evidence>
<evidence type="ECO:0000256" key="4">
    <source>
        <dbReference type="ARBA" id="ARBA00022898"/>
    </source>
</evidence>
<dbReference type="InterPro" id="IPR015421">
    <property type="entry name" value="PyrdxlP-dep_Trfase_major"/>
</dbReference>
<accession>A0A1X1TNF3</accession>
<dbReference type="Pfam" id="PF01276">
    <property type="entry name" value="OKR_DC_1"/>
    <property type="match status" value="1"/>
</dbReference>
<evidence type="ECO:0000313" key="10">
    <source>
        <dbReference type="EMBL" id="ORV46097.1"/>
    </source>
</evidence>
<comment type="similarity">
    <text evidence="2">Belongs to the Orn/Lys/Arg decarboxylase class-I family.</text>
</comment>
<keyword evidence="3" id="KW-0210">Decarboxylase</keyword>
<sequence>MSGIPAWKVDLERRINTRKAQQESEPGPARKSADATPIGDAIEAFHDRGDLSLGIPAHRSGTGRHDPVAARWLGTEAFRADIGMNNGVDNRHQSWQVEPTAMELFAEAVGADQTLFSTNGSTENVHVAMMAAVRPGETLVMARNGHKSAFSGLVLSGAMPVYVDPDYDHRWDVAHGVDPARLQQVLSEHPEAAAAMVFTPSYYGVSADVRALADVAHAHGVPLVTDDAWGLDYSFCTRLPPSALESGADLCIGSVHKSLNGLSQTSVLSSKGERIDPTRLSMVFELTQSTSASSLLLSSIDAARRQFQEHGEELLGHAIDLAERIRAAVADIDGLDLMGEDVLRHPGAMALDPTHVTVDVIGLGVTGYQAGDWLRERCGVHVELADQRRIMALITFADTDDEADRFVDALTKLAREHADRAPLEPGERPVLDELRTETVMLPRDAYLGHTEMVPWRKAAGRISAEMICPYPPGIPIVAPGELITDAIVDYLERQAAAGVMVEGAADESLAQMRVVAG</sequence>
<dbReference type="InterPro" id="IPR036633">
    <property type="entry name" value="Prn/Lys/Arg_de-COase_C_sf"/>
</dbReference>
<reference evidence="9" key="3">
    <citation type="submission" date="2020-02" db="EMBL/GenBank/DDBJ databases">
        <authorList>
            <person name="Matsumoto Y."/>
            <person name="Motooka D."/>
            <person name="Nakamura S."/>
        </authorList>
    </citation>
    <scope>NUCLEOTIDE SEQUENCE</scope>
    <source>
        <strain evidence="9">JCM 12405</strain>
    </source>
</reference>
<keyword evidence="5" id="KW-0456">Lyase</keyword>
<protein>
    <submittedName>
        <fullName evidence="9">Arginine decarboxylase</fullName>
    </submittedName>
</protein>
<dbReference type="SUPFAM" id="SSF53383">
    <property type="entry name" value="PLP-dependent transferases"/>
    <property type="match status" value="1"/>
</dbReference>
<dbReference type="STRING" id="126673.AWC01_01025"/>
<dbReference type="Proteomes" id="UP000193564">
    <property type="component" value="Unassembled WGS sequence"/>
</dbReference>
<feature type="region of interest" description="Disordered" evidence="6">
    <location>
        <begin position="1"/>
        <end position="35"/>
    </location>
</feature>
<dbReference type="RefSeq" id="WP_085187040.1">
    <property type="nucleotide sequence ID" value="NZ_AP022605.1"/>
</dbReference>
<dbReference type="KEGG" id="mdr:MDOR_36800"/>
<dbReference type="EMBL" id="AP022605">
    <property type="protein sequence ID" value="BBZ09511.1"/>
    <property type="molecule type" value="Genomic_DNA"/>
</dbReference>
<name>A0A1X1TNF3_9MYCO</name>
<evidence type="ECO:0000313" key="12">
    <source>
        <dbReference type="Proteomes" id="UP000467201"/>
    </source>
</evidence>
<dbReference type="GO" id="GO:0016831">
    <property type="term" value="F:carboxy-lyase activity"/>
    <property type="evidence" value="ECO:0007669"/>
    <property type="project" value="UniProtKB-KW"/>
</dbReference>
<dbReference type="OrthoDB" id="9815233at2"/>
<dbReference type="Gene3D" id="3.40.640.10">
    <property type="entry name" value="Type I PLP-dependent aspartate aminotransferase-like (Major domain)"/>
    <property type="match status" value="1"/>
</dbReference>
<feature type="domain" description="Orn/Lys/Arg decarboxylases family 1 pyridoxal-P attachment site" evidence="7">
    <location>
        <begin position="36"/>
        <end position="400"/>
    </location>
</feature>
<evidence type="ECO:0000259" key="7">
    <source>
        <dbReference type="Pfam" id="PF01276"/>
    </source>
</evidence>
<dbReference type="AlphaFoldDB" id="A0A1X1TNF3"/>
<gene>
    <name evidence="10" type="ORF">AWC01_01025</name>
    <name evidence="9" type="ORF">MDOR_36800</name>
</gene>
<evidence type="ECO:0000256" key="3">
    <source>
        <dbReference type="ARBA" id="ARBA00022793"/>
    </source>
</evidence>
<organism evidence="10 11">
    <name type="scientific">Mycolicibacterium doricum</name>
    <dbReference type="NCBI Taxonomy" id="126673"/>
    <lineage>
        <taxon>Bacteria</taxon>
        <taxon>Bacillati</taxon>
        <taxon>Actinomycetota</taxon>
        <taxon>Actinomycetes</taxon>
        <taxon>Mycobacteriales</taxon>
        <taxon>Mycobacteriaceae</taxon>
        <taxon>Mycolicibacterium</taxon>
    </lineage>
</organism>
<dbReference type="InterPro" id="IPR000310">
    <property type="entry name" value="Orn/Lys/Arg_deCO2ase_major_dom"/>
</dbReference>